<comment type="similarity">
    <text evidence="7">Belongs to the binding-protein-dependent transport system permease family.</text>
</comment>
<feature type="transmembrane region" description="Helical" evidence="7">
    <location>
        <begin position="476"/>
        <end position="500"/>
    </location>
</feature>
<dbReference type="RefSeq" id="WP_264711671.1">
    <property type="nucleotide sequence ID" value="NZ_JAPDNT010000001.1"/>
</dbReference>
<feature type="transmembrane region" description="Helical" evidence="7">
    <location>
        <begin position="298"/>
        <end position="323"/>
    </location>
</feature>
<feature type="transmembrane region" description="Helical" evidence="7">
    <location>
        <begin position="249"/>
        <end position="277"/>
    </location>
</feature>
<feature type="domain" description="ABC transmembrane type-1" evidence="8">
    <location>
        <begin position="348"/>
        <end position="539"/>
    </location>
</feature>
<dbReference type="PANTHER" id="PTHR30183:SF6">
    <property type="entry name" value="INNER MEMBRANE ABC TRANSPORTER PERMEASE PROTEIN YNJC"/>
    <property type="match status" value="1"/>
</dbReference>
<comment type="subcellular location">
    <subcellularLocation>
        <location evidence="1 7">Cell membrane</location>
        <topology evidence="1 7">Multi-pass membrane protein</topology>
    </subcellularLocation>
</comment>
<comment type="caution">
    <text evidence="9">The sequence shown here is derived from an EMBL/GenBank/DDBJ whole genome shotgun (WGS) entry which is preliminary data.</text>
</comment>
<evidence type="ECO:0000256" key="3">
    <source>
        <dbReference type="ARBA" id="ARBA00022475"/>
    </source>
</evidence>
<keyword evidence="5 7" id="KW-1133">Transmembrane helix</keyword>
<feature type="transmembrane region" description="Helical" evidence="7">
    <location>
        <begin position="520"/>
        <end position="542"/>
    </location>
</feature>
<feature type="transmembrane region" description="Helical" evidence="7">
    <location>
        <begin position="58"/>
        <end position="83"/>
    </location>
</feature>
<feature type="transmembrane region" description="Helical" evidence="7">
    <location>
        <begin position="419"/>
        <end position="439"/>
    </location>
</feature>
<dbReference type="AlphaFoldDB" id="A0AA42CFS7"/>
<keyword evidence="3" id="KW-1003">Cell membrane</keyword>
<organism evidence="9 10">
    <name type="scientific">Limobrevibacterium gyesilva</name>
    <dbReference type="NCBI Taxonomy" id="2991712"/>
    <lineage>
        <taxon>Bacteria</taxon>
        <taxon>Pseudomonadati</taxon>
        <taxon>Pseudomonadota</taxon>
        <taxon>Alphaproteobacteria</taxon>
        <taxon>Acetobacterales</taxon>
        <taxon>Acetobacteraceae</taxon>
        <taxon>Limobrevibacterium</taxon>
    </lineage>
</organism>
<evidence type="ECO:0000256" key="5">
    <source>
        <dbReference type="ARBA" id="ARBA00022989"/>
    </source>
</evidence>
<dbReference type="PROSITE" id="PS50928">
    <property type="entry name" value="ABC_TM1"/>
    <property type="match status" value="2"/>
</dbReference>
<dbReference type="Gene3D" id="1.10.3720.10">
    <property type="entry name" value="MetI-like"/>
    <property type="match status" value="2"/>
</dbReference>
<dbReference type="InterPro" id="IPR035906">
    <property type="entry name" value="MetI-like_sf"/>
</dbReference>
<feature type="domain" description="ABC transmembrane type-1" evidence="8">
    <location>
        <begin position="54"/>
        <end position="270"/>
    </location>
</feature>
<gene>
    <name evidence="9" type="ORF">OL599_00725</name>
</gene>
<keyword evidence="10" id="KW-1185">Reference proteome</keyword>
<accession>A0AA42CFS7</accession>
<name>A0AA42CFS7_9PROT</name>
<dbReference type="GO" id="GO:0005886">
    <property type="term" value="C:plasma membrane"/>
    <property type="evidence" value="ECO:0007669"/>
    <property type="project" value="UniProtKB-SubCell"/>
</dbReference>
<keyword evidence="2 7" id="KW-0813">Transport</keyword>
<reference evidence="9" key="1">
    <citation type="submission" date="2022-09" db="EMBL/GenBank/DDBJ databases">
        <title>Rhodovastum sp. nov. RN2-1 isolated from soil in Seongnam, South Korea.</title>
        <authorList>
            <person name="Le N.T."/>
        </authorList>
    </citation>
    <scope>NUCLEOTIDE SEQUENCE</scope>
    <source>
        <strain evidence="9">RN2-1</strain>
    </source>
</reference>
<evidence type="ECO:0000313" key="9">
    <source>
        <dbReference type="EMBL" id="MCW3473090.1"/>
    </source>
</evidence>
<protein>
    <submittedName>
        <fullName evidence="9">ABC transporter permease subunit</fullName>
    </submittedName>
</protein>
<dbReference type="PANTHER" id="PTHR30183">
    <property type="entry name" value="MOLYBDENUM TRANSPORT SYSTEM PERMEASE PROTEIN MODB"/>
    <property type="match status" value="1"/>
</dbReference>
<dbReference type="InterPro" id="IPR000515">
    <property type="entry name" value="MetI-like"/>
</dbReference>
<evidence type="ECO:0000256" key="7">
    <source>
        <dbReference type="RuleBase" id="RU363032"/>
    </source>
</evidence>
<sequence length="557" mass="57743">MLRLAPAALLSVLLLPVGAGMVATLLPAFGYLPALGGSALSLQPWRELLAWPGLPTSLVLTIGTGLAATVLSLASALALAIAARRARVLRPVQAAIAPVLATPHAALAIGFAFLVAPSGWIARLVSPGLTGWQVPPDIATVQDPWGAALVLGLCLKEAPYLLLMTLAALAQVEAPATLRVAAALGYGPWRAWLLVVLPRVWPQLRLPVMAVLTFSLSVVDVPLVLGPSNPPTLAVQIVRWFADPDLSRWFPAGAGAVLLSAVVLAALLGLRVIEAVVARLGRAWGRSGERGGGGADGLASAVGILLIGTSVAAILVLALWSFARSWRFPDALPQAWGLGTWQAQLPGLAGTAGVTVALAVAATIIALLLAVACLENERRIGHPAGRAMALLYLPLLVPQVAFLFGMQILLVWLSLDGGALALVWAHLVFVLPYVFLSLADPWRALDARLLRSAACLGAPPWRVLLRVTLPLLARPLLAAAAVGFAVSAGLYLPTLFAGAGRVATLTTEAVTLSSGGDRRVVAATALLQAALPVLAYALAVGLPSWRARRRRGLALAA</sequence>
<feature type="transmembrane region" description="Helical" evidence="7">
    <location>
        <begin position="343"/>
        <end position="369"/>
    </location>
</feature>
<evidence type="ECO:0000313" key="10">
    <source>
        <dbReference type="Proteomes" id="UP001165679"/>
    </source>
</evidence>
<dbReference type="CDD" id="cd06261">
    <property type="entry name" value="TM_PBP2"/>
    <property type="match status" value="1"/>
</dbReference>
<dbReference type="GO" id="GO:0055085">
    <property type="term" value="P:transmembrane transport"/>
    <property type="evidence" value="ECO:0007669"/>
    <property type="project" value="InterPro"/>
</dbReference>
<reference evidence="9" key="2">
    <citation type="submission" date="2022-10" db="EMBL/GenBank/DDBJ databases">
        <authorList>
            <person name="Trinh H.N."/>
        </authorList>
    </citation>
    <scope>NUCLEOTIDE SEQUENCE</scope>
    <source>
        <strain evidence="9">RN2-1</strain>
    </source>
</reference>
<evidence type="ECO:0000256" key="2">
    <source>
        <dbReference type="ARBA" id="ARBA00022448"/>
    </source>
</evidence>
<feature type="transmembrane region" description="Helical" evidence="7">
    <location>
        <begin position="390"/>
        <end position="413"/>
    </location>
</feature>
<evidence type="ECO:0000256" key="6">
    <source>
        <dbReference type="ARBA" id="ARBA00023136"/>
    </source>
</evidence>
<feature type="transmembrane region" description="Helical" evidence="7">
    <location>
        <begin position="95"/>
        <end position="116"/>
    </location>
</feature>
<dbReference type="SUPFAM" id="SSF161098">
    <property type="entry name" value="MetI-like"/>
    <property type="match status" value="2"/>
</dbReference>
<evidence type="ECO:0000256" key="4">
    <source>
        <dbReference type="ARBA" id="ARBA00022692"/>
    </source>
</evidence>
<keyword evidence="6 7" id="KW-0472">Membrane</keyword>
<proteinExistence type="inferred from homology"/>
<dbReference type="EMBL" id="JAPDNT010000001">
    <property type="protein sequence ID" value="MCW3473090.1"/>
    <property type="molecule type" value="Genomic_DNA"/>
</dbReference>
<evidence type="ECO:0000256" key="1">
    <source>
        <dbReference type="ARBA" id="ARBA00004651"/>
    </source>
</evidence>
<dbReference type="Pfam" id="PF00528">
    <property type="entry name" value="BPD_transp_1"/>
    <property type="match status" value="1"/>
</dbReference>
<dbReference type="Proteomes" id="UP001165679">
    <property type="component" value="Unassembled WGS sequence"/>
</dbReference>
<evidence type="ECO:0000259" key="8">
    <source>
        <dbReference type="PROSITE" id="PS50928"/>
    </source>
</evidence>
<keyword evidence="4 7" id="KW-0812">Transmembrane</keyword>